<proteinExistence type="predicted"/>
<sequence>MSADKKTFQPLYTVMIRRGEKVVQGIPTKMLVPYIEGKKLLCTDAISGDGVKWTRLDQHFQLARYFKDETSAEVLPDAPSPFPQDDDIELEADSLSSKVDEEPVPPALSKFENQLNQVAEMLKDLNK</sequence>
<protein>
    <submittedName>
        <fullName evidence="1">Uncharacterized protein</fullName>
    </submittedName>
</protein>
<reference evidence="1" key="1">
    <citation type="submission" date="2018-06" db="EMBL/GenBank/DDBJ databases">
        <authorList>
            <person name="Zhirakovskaya E."/>
        </authorList>
    </citation>
    <scope>NUCLEOTIDE SEQUENCE</scope>
</reference>
<evidence type="ECO:0000313" key="1">
    <source>
        <dbReference type="EMBL" id="VAX31973.1"/>
    </source>
</evidence>
<accession>A0A3B1D595</accession>
<organism evidence="1">
    <name type="scientific">hydrothermal vent metagenome</name>
    <dbReference type="NCBI Taxonomy" id="652676"/>
    <lineage>
        <taxon>unclassified sequences</taxon>
        <taxon>metagenomes</taxon>
        <taxon>ecological metagenomes</taxon>
    </lineage>
</organism>
<dbReference type="EMBL" id="UOGG01000181">
    <property type="protein sequence ID" value="VAX31973.1"/>
    <property type="molecule type" value="Genomic_DNA"/>
</dbReference>
<dbReference type="AlphaFoldDB" id="A0A3B1D595"/>
<gene>
    <name evidence="1" type="ORF">MNBD_NITROSPINAE05-1290</name>
</gene>
<name>A0A3B1D595_9ZZZZ</name>